<evidence type="ECO:0000313" key="3">
    <source>
        <dbReference type="Proteomes" id="UP000800041"/>
    </source>
</evidence>
<feature type="signal peptide" evidence="1">
    <location>
        <begin position="1"/>
        <end position="22"/>
    </location>
</feature>
<dbReference type="EMBL" id="ML977145">
    <property type="protein sequence ID" value="KAF1989335.1"/>
    <property type="molecule type" value="Genomic_DNA"/>
</dbReference>
<name>A0A6G1H855_9PEZI</name>
<feature type="chain" id="PRO_5026218182" description="AA1-like domain-containing protein" evidence="1">
    <location>
        <begin position="23"/>
        <end position="156"/>
    </location>
</feature>
<evidence type="ECO:0000313" key="2">
    <source>
        <dbReference type="EMBL" id="KAF1989335.1"/>
    </source>
</evidence>
<dbReference type="OrthoDB" id="3937708at2759"/>
<keyword evidence="1" id="KW-0732">Signal</keyword>
<evidence type="ECO:0000256" key="1">
    <source>
        <dbReference type="SAM" id="SignalP"/>
    </source>
</evidence>
<sequence>MLLQSFSGLAAAAAWFASTALAQSTCQSYGIDYQNRGVYFINSASNDTLTIVSEFEGAFDSRCQNDTASVILVDPNGDDTYCSNISINPGDGPQTTTCPVFKSNLSSGNYSLLILSNNGNDPNPFTSQRMFYLDVGQQVTTTVCRKTRQGMMCEHH</sequence>
<evidence type="ECO:0008006" key="4">
    <source>
        <dbReference type="Google" id="ProtNLM"/>
    </source>
</evidence>
<dbReference type="Proteomes" id="UP000800041">
    <property type="component" value="Unassembled WGS sequence"/>
</dbReference>
<keyword evidence="3" id="KW-1185">Reference proteome</keyword>
<reference evidence="2" key="1">
    <citation type="journal article" date="2020" name="Stud. Mycol.">
        <title>101 Dothideomycetes genomes: a test case for predicting lifestyles and emergence of pathogens.</title>
        <authorList>
            <person name="Haridas S."/>
            <person name="Albert R."/>
            <person name="Binder M."/>
            <person name="Bloem J."/>
            <person name="Labutti K."/>
            <person name="Salamov A."/>
            <person name="Andreopoulos B."/>
            <person name="Baker S."/>
            <person name="Barry K."/>
            <person name="Bills G."/>
            <person name="Bluhm B."/>
            <person name="Cannon C."/>
            <person name="Castanera R."/>
            <person name="Culley D."/>
            <person name="Daum C."/>
            <person name="Ezra D."/>
            <person name="Gonzalez J."/>
            <person name="Henrissat B."/>
            <person name="Kuo A."/>
            <person name="Liang C."/>
            <person name="Lipzen A."/>
            <person name="Lutzoni F."/>
            <person name="Magnuson J."/>
            <person name="Mondo S."/>
            <person name="Nolan M."/>
            <person name="Ohm R."/>
            <person name="Pangilinan J."/>
            <person name="Park H.-J."/>
            <person name="Ramirez L."/>
            <person name="Alfaro M."/>
            <person name="Sun H."/>
            <person name="Tritt A."/>
            <person name="Yoshinaga Y."/>
            <person name="Zwiers L.-H."/>
            <person name="Turgeon B."/>
            <person name="Goodwin S."/>
            <person name="Spatafora J."/>
            <person name="Crous P."/>
            <person name="Grigoriev I."/>
        </authorList>
    </citation>
    <scope>NUCLEOTIDE SEQUENCE</scope>
    <source>
        <strain evidence="2">CBS 113979</strain>
    </source>
</reference>
<gene>
    <name evidence="2" type="ORF">K402DRAFT_326681</name>
</gene>
<organism evidence="2 3">
    <name type="scientific">Aulographum hederae CBS 113979</name>
    <dbReference type="NCBI Taxonomy" id="1176131"/>
    <lineage>
        <taxon>Eukaryota</taxon>
        <taxon>Fungi</taxon>
        <taxon>Dikarya</taxon>
        <taxon>Ascomycota</taxon>
        <taxon>Pezizomycotina</taxon>
        <taxon>Dothideomycetes</taxon>
        <taxon>Pleosporomycetidae</taxon>
        <taxon>Aulographales</taxon>
        <taxon>Aulographaceae</taxon>
    </lineage>
</organism>
<dbReference type="AlphaFoldDB" id="A0A6G1H855"/>
<accession>A0A6G1H855</accession>
<proteinExistence type="predicted"/>
<protein>
    <recommendedName>
        <fullName evidence="4">AA1-like domain-containing protein</fullName>
    </recommendedName>
</protein>